<feature type="compositionally biased region" description="Polar residues" evidence="1">
    <location>
        <begin position="17"/>
        <end position="29"/>
    </location>
</feature>
<reference evidence="2 3" key="1">
    <citation type="journal article" date="2010" name="Nat. Biotechnol.">
        <title>Genome sequence of the model mushroom Schizophyllum commune.</title>
        <authorList>
            <person name="Ohm R.A."/>
            <person name="de Jong J.F."/>
            <person name="Lugones L.G."/>
            <person name="Aerts A."/>
            <person name="Kothe E."/>
            <person name="Stajich J.E."/>
            <person name="de Vries R.P."/>
            <person name="Record E."/>
            <person name="Levasseur A."/>
            <person name="Baker S.E."/>
            <person name="Bartholomew K.A."/>
            <person name="Coutinho P.M."/>
            <person name="Erdmann S."/>
            <person name="Fowler T.J."/>
            <person name="Gathman A.C."/>
            <person name="Lombard V."/>
            <person name="Henrissat B."/>
            <person name="Knabe N."/>
            <person name="Kuees U."/>
            <person name="Lilly W.W."/>
            <person name="Lindquist E."/>
            <person name="Lucas S."/>
            <person name="Magnuson J.K."/>
            <person name="Piumi F."/>
            <person name="Raudaskoski M."/>
            <person name="Salamov A."/>
            <person name="Schmutz J."/>
            <person name="Schwarze F.W.M.R."/>
            <person name="vanKuyk P.A."/>
            <person name="Horton J.S."/>
            <person name="Grigoriev I.V."/>
            <person name="Woesten H.A.B."/>
        </authorList>
    </citation>
    <scope>NUCLEOTIDE SEQUENCE [LARGE SCALE GENOMIC DNA]</scope>
    <source>
        <strain evidence="3">H4-8 / FGSC 9210</strain>
    </source>
</reference>
<dbReference type="HOGENOM" id="CLU_534365_0_0_1"/>
<organism evidence="3">
    <name type="scientific">Schizophyllum commune (strain H4-8 / FGSC 9210)</name>
    <name type="common">Split gill fungus</name>
    <dbReference type="NCBI Taxonomy" id="578458"/>
    <lineage>
        <taxon>Eukaryota</taxon>
        <taxon>Fungi</taxon>
        <taxon>Dikarya</taxon>
        <taxon>Basidiomycota</taxon>
        <taxon>Agaricomycotina</taxon>
        <taxon>Agaricomycetes</taxon>
        <taxon>Agaricomycetidae</taxon>
        <taxon>Agaricales</taxon>
        <taxon>Schizophyllaceae</taxon>
        <taxon>Schizophyllum</taxon>
    </lineage>
</organism>
<dbReference type="RefSeq" id="XP_003031136.1">
    <property type="nucleotide sequence ID" value="XM_003031090.1"/>
</dbReference>
<evidence type="ECO:0000313" key="3">
    <source>
        <dbReference type="Proteomes" id="UP000007431"/>
    </source>
</evidence>
<keyword evidence="3" id="KW-1185">Reference proteome</keyword>
<protein>
    <submittedName>
        <fullName evidence="2">Uncharacterized protein</fullName>
    </submittedName>
</protein>
<dbReference type="EMBL" id="GL377307">
    <property type="protein sequence ID" value="EFI96233.1"/>
    <property type="molecule type" value="Genomic_DNA"/>
</dbReference>
<dbReference type="Proteomes" id="UP000007431">
    <property type="component" value="Unassembled WGS sequence"/>
</dbReference>
<dbReference type="AlphaFoldDB" id="D8Q6G7"/>
<dbReference type="KEGG" id="scm:SCHCO_02505677"/>
<feature type="non-terminal residue" evidence="2">
    <location>
        <position position="510"/>
    </location>
</feature>
<name>D8Q6G7_SCHCM</name>
<feature type="compositionally biased region" description="Basic and acidic residues" evidence="1">
    <location>
        <begin position="393"/>
        <end position="406"/>
    </location>
</feature>
<dbReference type="InParanoid" id="D8Q6G7"/>
<feature type="region of interest" description="Disordered" evidence="1">
    <location>
        <begin position="1"/>
        <end position="29"/>
    </location>
</feature>
<proteinExistence type="predicted"/>
<sequence>MADTGPPPAKIPRVRSPSPSIANEISGSSHEGIATVSDASPFTKEIWANILSHCSVFDLFCLRDARGFLRRMISREMLEEALQDAGLARAVPDNEEDWECLPVQLRNPICLMKMLCLGPCSVCGTWSALPPASSDMKIRLCGSEACFSYMFSEYMSCGWTVPPAPETLTCCIRQIRAFDLPLTAEEWQPHMLMDYRRYVDRPSFDILTDIAGGSNCRTLLKTLLRAKQELSGVGWKWDYSSDIVRDSEDKEGAVRLADIFADRRKYHEVTKWLYCLVSVWRVANERKDMYLRIENQLTIEDRAEYLNQPYDPSHPLVQRVLEAHARDVSTIYANAADCLFPLPDLPKSPWDAEFAHPNQDFVHYPLPRTFVPFMDRVTGEAGCTDAKSAAATHGKDEPEPSPEHKSVPQCRLEPEEPAVAAKSDGNALRNGVAHPNRAPGGHPAISDVANPVASTSKSRRNHGKPPQRPAMYFSCRRCGGKKIFVEQKDLNAHLKEMHGVFVRGARPSRR</sequence>
<accession>D8Q6G7</accession>
<gene>
    <name evidence="2" type="ORF">SCHCODRAFT_110158</name>
</gene>
<dbReference type="OrthoDB" id="10311468at2759"/>
<evidence type="ECO:0000313" key="2">
    <source>
        <dbReference type="EMBL" id="EFI96233.1"/>
    </source>
</evidence>
<evidence type="ECO:0000256" key="1">
    <source>
        <dbReference type="SAM" id="MobiDB-lite"/>
    </source>
</evidence>
<feature type="compositionally biased region" description="Pro residues" evidence="1">
    <location>
        <begin position="1"/>
        <end position="10"/>
    </location>
</feature>
<dbReference type="VEuPathDB" id="FungiDB:SCHCODRAFT_02505677"/>
<feature type="region of interest" description="Disordered" evidence="1">
    <location>
        <begin position="384"/>
        <end position="470"/>
    </location>
</feature>
<dbReference type="GeneID" id="9587035"/>